<protein>
    <recommendedName>
        <fullName evidence="3">DUF4242 domain-containing protein</fullName>
    </recommendedName>
</protein>
<evidence type="ECO:0000313" key="1">
    <source>
        <dbReference type="EMBL" id="KAK9908526.1"/>
    </source>
</evidence>
<dbReference type="EMBL" id="JALJOT010000008">
    <property type="protein sequence ID" value="KAK9908526.1"/>
    <property type="molecule type" value="Genomic_DNA"/>
</dbReference>
<sequence length="92" mass="10285">MSLKRYVVTRDLPGVDSFSQEQLKDAAKVSNKALDELKGEVQWVNSFVVADKTYCIYQAKDKEAIKKHAELSGFPATHIEEIKTQISPITAS</sequence>
<proteinExistence type="predicted"/>
<name>A0ABR2YPK3_9CHLO</name>
<dbReference type="Gene3D" id="3.30.70.3090">
    <property type="entry name" value="ORF SCO4226, nickel-binding ferredoxin-like monomer"/>
    <property type="match status" value="1"/>
</dbReference>
<comment type="caution">
    <text evidence="1">The sequence shown here is derived from an EMBL/GenBank/DDBJ whole genome shotgun (WGS) entry which is preliminary data.</text>
</comment>
<dbReference type="Proteomes" id="UP001491310">
    <property type="component" value="Unassembled WGS sequence"/>
</dbReference>
<dbReference type="Pfam" id="PF14026">
    <property type="entry name" value="SCO4226-like"/>
    <property type="match status" value="1"/>
</dbReference>
<evidence type="ECO:0008006" key="3">
    <source>
        <dbReference type="Google" id="ProtNLM"/>
    </source>
</evidence>
<dbReference type="InterPro" id="IPR042557">
    <property type="entry name" value="SCO4226"/>
</dbReference>
<gene>
    <name evidence="1" type="ORF">WJX75_009143</name>
</gene>
<organism evidence="1 2">
    <name type="scientific">Coccomyxa subellipsoidea</name>
    <dbReference type="NCBI Taxonomy" id="248742"/>
    <lineage>
        <taxon>Eukaryota</taxon>
        <taxon>Viridiplantae</taxon>
        <taxon>Chlorophyta</taxon>
        <taxon>core chlorophytes</taxon>
        <taxon>Trebouxiophyceae</taxon>
        <taxon>Trebouxiophyceae incertae sedis</taxon>
        <taxon>Coccomyxaceae</taxon>
        <taxon>Coccomyxa</taxon>
    </lineage>
</organism>
<reference evidence="1 2" key="1">
    <citation type="journal article" date="2024" name="Nat. Commun.">
        <title>Phylogenomics reveals the evolutionary origins of lichenization in chlorophyte algae.</title>
        <authorList>
            <person name="Puginier C."/>
            <person name="Libourel C."/>
            <person name="Otte J."/>
            <person name="Skaloud P."/>
            <person name="Haon M."/>
            <person name="Grisel S."/>
            <person name="Petersen M."/>
            <person name="Berrin J.G."/>
            <person name="Delaux P.M."/>
            <person name="Dal Grande F."/>
            <person name="Keller J."/>
        </authorList>
    </citation>
    <scope>NUCLEOTIDE SEQUENCE [LARGE SCALE GENOMIC DNA]</scope>
    <source>
        <strain evidence="1 2">SAG 216-7</strain>
    </source>
</reference>
<accession>A0ABR2YPK3</accession>
<dbReference type="InterPro" id="IPR025336">
    <property type="entry name" value="SCO4226-like"/>
</dbReference>
<evidence type="ECO:0000313" key="2">
    <source>
        <dbReference type="Proteomes" id="UP001491310"/>
    </source>
</evidence>
<keyword evidence="2" id="KW-1185">Reference proteome</keyword>